<keyword evidence="4" id="KW-1185">Reference proteome</keyword>
<evidence type="ECO:0000256" key="1">
    <source>
        <dbReference type="SAM" id="MobiDB-lite"/>
    </source>
</evidence>
<keyword evidence="2" id="KW-0812">Transmembrane</keyword>
<accession>A0A8H5FVF5</accession>
<dbReference type="EMBL" id="JAACJO010000014">
    <property type="protein sequence ID" value="KAF5350444.1"/>
    <property type="molecule type" value="Genomic_DNA"/>
</dbReference>
<protein>
    <submittedName>
        <fullName evidence="3">Uncharacterized protein</fullName>
    </submittedName>
</protein>
<feature type="transmembrane region" description="Helical" evidence="2">
    <location>
        <begin position="184"/>
        <end position="205"/>
    </location>
</feature>
<comment type="caution">
    <text evidence="3">The sequence shown here is derived from an EMBL/GenBank/DDBJ whole genome shotgun (WGS) entry which is preliminary data.</text>
</comment>
<keyword evidence="2" id="KW-0472">Membrane</keyword>
<keyword evidence="2" id="KW-1133">Transmembrane helix</keyword>
<feature type="region of interest" description="Disordered" evidence="1">
    <location>
        <begin position="257"/>
        <end position="299"/>
    </location>
</feature>
<feature type="transmembrane region" description="Helical" evidence="2">
    <location>
        <begin position="29"/>
        <end position="53"/>
    </location>
</feature>
<name>A0A8H5FVF5_9AGAR</name>
<gene>
    <name evidence="3" type="ORF">D9756_008586</name>
</gene>
<organism evidence="3 4">
    <name type="scientific">Leucocoprinus leucothites</name>
    <dbReference type="NCBI Taxonomy" id="201217"/>
    <lineage>
        <taxon>Eukaryota</taxon>
        <taxon>Fungi</taxon>
        <taxon>Dikarya</taxon>
        <taxon>Basidiomycota</taxon>
        <taxon>Agaricomycotina</taxon>
        <taxon>Agaricomycetes</taxon>
        <taxon>Agaricomycetidae</taxon>
        <taxon>Agaricales</taxon>
        <taxon>Agaricineae</taxon>
        <taxon>Agaricaceae</taxon>
        <taxon>Leucocoprinus</taxon>
    </lineage>
</organism>
<dbReference type="OrthoDB" id="3352285at2759"/>
<sequence length="299" mass="32953">MDSRPPPPQGPPPPYAFVSRVYRKNLRPVVLAIAFIAFFWTLFASGLTVVSSSIGYFRNASLHDLQSFPKLRIVYIILGALYMFAAAIELLGLAAAGTQRLPLIRAYAYASGLSVLIIAGSGLLEVVTHFTLKSNIINMCTTLLDGDRIVYFGFWGPSTSTTLNTNDANDLCQRYWDRDSWQDIVAFIFTTLIALFFSSCAFAYLRQMLDPSSPANAARAPSYAHRMGDYPSHYNPAYNAGYGQGYYGQQPPYGYGNDAFVPPYEPKPGYTPPEGKAGYNEDSKDPFADQPHEPSGSRA</sequence>
<dbReference type="Proteomes" id="UP000559027">
    <property type="component" value="Unassembled WGS sequence"/>
</dbReference>
<feature type="transmembrane region" description="Helical" evidence="2">
    <location>
        <begin position="106"/>
        <end position="124"/>
    </location>
</feature>
<feature type="compositionally biased region" description="Basic and acidic residues" evidence="1">
    <location>
        <begin position="279"/>
        <end position="292"/>
    </location>
</feature>
<proteinExistence type="predicted"/>
<dbReference type="AlphaFoldDB" id="A0A8H5FVF5"/>
<evidence type="ECO:0000313" key="3">
    <source>
        <dbReference type="EMBL" id="KAF5350444.1"/>
    </source>
</evidence>
<evidence type="ECO:0000256" key="2">
    <source>
        <dbReference type="SAM" id="Phobius"/>
    </source>
</evidence>
<evidence type="ECO:0000313" key="4">
    <source>
        <dbReference type="Proteomes" id="UP000559027"/>
    </source>
</evidence>
<feature type="transmembrane region" description="Helical" evidence="2">
    <location>
        <begin position="73"/>
        <end position="94"/>
    </location>
</feature>
<reference evidence="3 4" key="1">
    <citation type="journal article" date="2020" name="ISME J.">
        <title>Uncovering the hidden diversity of litter-decomposition mechanisms in mushroom-forming fungi.</title>
        <authorList>
            <person name="Floudas D."/>
            <person name="Bentzer J."/>
            <person name="Ahren D."/>
            <person name="Johansson T."/>
            <person name="Persson P."/>
            <person name="Tunlid A."/>
        </authorList>
    </citation>
    <scope>NUCLEOTIDE SEQUENCE [LARGE SCALE GENOMIC DNA]</scope>
    <source>
        <strain evidence="3 4">CBS 146.42</strain>
    </source>
</reference>